<dbReference type="InterPro" id="IPR050238">
    <property type="entry name" value="DNA_Rep/Repair_Clamp_Loader"/>
</dbReference>
<dbReference type="AlphaFoldDB" id="A0A6C0H2P7"/>
<keyword evidence="3" id="KW-0067">ATP-binding</keyword>
<evidence type="ECO:0000256" key="3">
    <source>
        <dbReference type="ARBA" id="ARBA00022840"/>
    </source>
</evidence>
<name>A0A6C0H2P7_9ZZZZ</name>
<evidence type="ECO:0000256" key="2">
    <source>
        <dbReference type="ARBA" id="ARBA00022741"/>
    </source>
</evidence>
<dbReference type="GO" id="GO:0005663">
    <property type="term" value="C:DNA replication factor C complex"/>
    <property type="evidence" value="ECO:0007669"/>
    <property type="project" value="TreeGrafter"/>
</dbReference>
<dbReference type="GO" id="GO:0006281">
    <property type="term" value="P:DNA repair"/>
    <property type="evidence" value="ECO:0007669"/>
    <property type="project" value="TreeGrafter"/>
</dbReference>
<dbReference type="Gene3D" id="1.10.8.60">
    <property type="match status" value="1"/>
</dbReference>
<dbReference type="Gene3D" id="3.40.50.300">
    <property type="entry name" value="P-loop containing nucleotide triphosphate hydrolases"/>
    <property type="match status" value="1"/>
</dbReference>
<dbReference type="InterPro" id="IPR027417">
    <property type="entry name" value="P-loop_NTPase"/>
</dbReference>
<dbReference type="PANTHER" id="PTHR11669:SF20">
    <property type="entry name" value="REPLICATION FACTOR C SUBUNIT 4"/>
    <property type="match status" value="1"/>
</dbReference>
<dbReference type="PANTHER" id="PTHR11669">
    <property type="entry name" value="REPLICATION FACTOR C / DNA POLYMERASE III GAMMA-TAU SUBUNIT"/>
    <property type="match status" value="1"/>
</dbReference>
<dbReference type="GO" id="GO:0005524">
    <property type="term" value="F:ATP binding"/>
    <property type="evidence" value="ECO:0007669"/>
    <property type="project" value="UniProtKB-KW"/>
</dbReference>
<organism evidence="5">
    <name type="scientific">viral metagenome</name>
    <dbReference type="NCBI Taxonomy" id="1070528"/>
    <lineage>
        <taxon>unclassified sequences</taxon>
        <taxon>metagenomes</taxon>
        <taxon>organismal metagenomes</taxon>
    </lineage>
</organism>
<dbReference type="EMBL" id="MN739851">
    <property type="protein sequence ID" value="QHT74516.1"/>
    <property type="molecule type" value="Genomic_DNA"/>
</dbReference>
<sequence length="327" mass="38439">METMNALETTFIVKYKPYFINDFCMDGKLLETLKILFEIDSLNVLFIGNSNSGKTTLLYAIIREYYKLGQNSPLPENNILFINNLKEQGIQYFRNEMKTFCQSHSSIYGKKKLVIIDDIDSINEQSQQVFRNYIDKYKHNIHFISVCSNIQKVIESIQSRVHIIQIHPPTDGQIKNIMNKIIATEGIAIDEPAKDYLLKISNHSIRIMINYLEKIYILRENVDLELCKKLCSNIYFQQFETYLNKLKQCDLVGAIEILYGIHEYGYSVIDILDYFFVFLKATTTVDEETKYKIIPFLCKYITIFHNLHEDRIELALFTNNLFRLYKA</sequence>
<reference evidence="5" key="1">
    <citation type="journal article" date="2020" name="Nature">
        <title>Giant virus diversity and host interactions through global metagenomics.</title>
        <authorList>
            <person name="Schulz F."/>
            <person name="Roux S."/>
            <person name="Paez-Espino D."/>
            <person name="Jungbluth S."/>
            <person name="Walsh D.A."/>
            <person name="Denef V.J."/>
            <person name="McMahon K.D."/>
            <person name="Konstantinidis K.T."/>
            <person name="Eloe-Fadrosh E.A."/>
            <person name="Kyrpides N.C."/>
            <person name="Woyke T."/>
        </authorList>
    </citation>
    <scope>NUCLEOTIDE SEQUENCE</scope>
    <source>
        <strain evidence="5">GVMAG-M-3300023179-59</strain>
    </source>
</reference>
<proteinExistence type="predicted"/>
<dbReference type="Pfam" id="PF13173">
    <property type="entry name" value="AAA_14"/>
    <property type="match status" value="1"/>
</dbReference>
<protein>
    <recommendedName>
        <fullName evidence="4">AAA+ ATPase domain-containing protein</fullName>
    </recommendedName>
</protein>
<evidence type="ECO:0000259" key="4">
    <source>
        <dbReference type="SMART" id="SM00382"/>
    </source>
</evidence>
<evidence type="ECO:0000313" key="5">
    <source>
        <dbReference type="EMBL" id="QHT74516.1"/>
    </source>
</evidence>
<evidence type="ECO:0000256" key="1">
    <source>
        <dbReference type="ARBA" id="ARBA00022705"/>
    </source>
</evidence>
<dbReference type="SUPFAM" id="SSF52540">
    <property type="entry name" value="P-loop containing nucleoside triphosphate hydrolases"/>
    <property type="match status" value="1"/>
</dbReference>
<feature type="domain" description="AAA+ ATPase" evidence="4">
    <location>
        <begin position="40"/>
        <end position="171"/>
    </location>
</feature>
<dbReference type="SMART" id="SM00382">
    <property type="entry name" value="AAA"/>
    <property type="match status" value="1"/>
</dbReference>
<keyword evidence="1" id="KW-0235">DNA replication</keyword>
<dbReference type="GO" id="GO:0003689">
    <property type="term" value="F:DNA clamp loader activity"/>
    <property type="evidence" value="ECO:0007669"/>
    <property type="project" value="TreeGrafter"/>
</dbReference>
<dbReference type="CDD" id="cd00009">
    <property type="entry name" value="AAA"/>
    <property type="match status" value="1"/>
</dbReference>
<dbReference type="InterPro" id="IPR003593">
    <property type="entry name" value="AAA+_ATPase"/>
</dbReference>
<keyword evidence="2" id="KW-0547">Nucleotide-binding</keyword>
<dbReference type="GO" id="GO:0006261">
    <property type="term" value="P:DNA-templated DNA replication"/>
    <property type="evidence" value="ECO:0007669"/>
    <property type="project" value="TreeGrafter"/>
</dbReference>
<accession>A0A6C0H2P7</accession>
<dbReference type="InterPro" id="IPR041682">
    <property type="entry name" value="AAA_14"/>
</dbReference>